<comment type="caution">
    <text evidence="3">The sequence shown here is derived from an EMBL/GenBank/DDBJ whole genome shotgun (WGS) entry which is preliminary data.</text>
</comment>
<evidence type="ECO:0000313" key="3">
    <source>
        <dbReference type="EMBL" id="KAI0302347.1"/>
    </source>
</evidence>
<feature type="region of interest" description="Disordered" evidence="1">
    <location>
        <begin position="180"/>
        <end position="207"/>
    </location>
</feature>
<accession>A0AAD4M5S8</accession>
<keyword evidence="4" id="KW-1185">Reference proteome</keyword>
<organism evidence="3 4">
    <name type="scientific">Multifurca ochricompacta</name>
    <dbReference type="NCBI Taxonomy" id="376703"/>
    <lineage>
        <taxon>Eukaryota</taxon>
        <taxon>Fungi</taxon>
        <taxon>Dikarya</taxon>
        <taxon>Basidiomycota</taxon>
        <taxon>Agaricomycotina</taxon>
        <taxon>Agaricomycetes</taxon>
        <taxon>Russulales</taxon>
        <taxon>Russulaceae</taxon>
        <taxon>Multifurca</taxon>
    </lineage>
</organism>
<reference evidence="3" key="1">
    <citation type="journal article" date="2022" name="New Phytol.">
        <title>Evolutionary transition to the ectomycorrhizal habit in the genomes of a hyperdiverse lineage of mushroom-forming fungi.</title>
        <authorList>
            <person name="Looney B."/>
            <person name="Miyauchi S."/>
            <person name="Morin E."/>
            <person name="Drula E."/>
            <person name="Courty P.E."/>
            <person name="Kohler A."/>
            <person name="Kuo A."/>
            <person name="LaButti K."/>
            <person name="Pangilinan J."/>
            <person name="Lipzen A."/>
            <person name="Riley R."/>
            <person name="Andreopoulos W."/>
            <person name="He G."/>
            <person name="Johnson J."/>
            <person name="Nolan M."/>
            <person name="Tritt A."/>
            <person name="Barry K.W."/>
            <person name="Grigoriev I.V."/>
            <person name="Nagy L.G."/>
            <person name="Hibbett D."/>
            <person name="Henrissat B."/>
            <person name="Matheny P.B."/>
            <person name="Labbe J."/>
            <person name="Martin F.M."/>
        </authorList>
    </citation>
    <scope>NUCLEOTIDE SEQUENCE</scope>
    <source>
        <strain evidence="3">BPL690</strain>
    </source>
</reference>
<dbReference type="AlphaFoldDB" id="A0AAD4M5S8"/>
<gene>
    <name evidence="3" type="ORF">B0F90DRAFT_207656</name>
</gene>
<sequence length="235" mass="25366">MFTSFCVLVTSLRLKSSSATIVSEDAVHSSRRFFPHGNGFVRFKQFCVSATGATIRFITGCTSQQPEAFSIVAVDYEGTPAFLTPKPGSMQRRLPIGCGPSSITPVIEPLSGAEHVTVNAQPYFVPSTASAAEVLTNVAIQDLLEAEDAGFYQLSYDPTSSSTLFSVADSWETFEFVNPFARDGDSDSDSESIEEEPIEDPAEGSTGSHRLTHLIGWELWSQGPCLLCTSTNRCG</sequence>
<name>A0AAD4M5S8_9AGAM</name>
<feature type="signal peptide" evidence="2">
    <location>
        <begin position="1"/>
        <end position="19"/>
    </location>
</feature>
<keyword evidence="2" id="KW-0732">Signal</keyword>
<evidence type="ECO:0000256" key="1">
    <source>
        <dbReference type="SAM" id="MobiDB-lite"/>
    </source>
</evidence>
<protein>
    <submittedName>
        <fullName evidence="3">Uncharacterized protein</fullName>
    </submittedName>
</protein>
<dbReference type="Proteomes" id="UP001203297">
    <property type="component" value="Unassembled WGS sequence"/>
</dbReference>
<proteinExistence type="predicted"/>
<feature type="chain" id="PRO_5042093705" evidence="2">
    <location>
        <begin position="20"/>
        <end position="235"/>
    </location>
</feature>
<evidence type="ECO:0000256" key="2">
    <source>
        <dbReference type="SAM" id="SignalP"/>
    </source>
</evidence>
<evidence type="ECO:0000313" key="4">
    <source>
        <dbReference type="Proteomes" id="UP001203297"/>
    </source>
</evidence>
<feature type="compositionally biased region" description="Acidic residues" evidence="1">
    <location>
        <begin position="186"/>
        <end position="202"/>
    </location>
</feature>
<dbReference type="EMBL" id="WTXG01000011">
    <property type="protein sequence ID" value="KAI0302347.1"/>
    <property type="molecule type" value="Genomic_DNA"/>
</dbReference>